<dbReference type="Proteomes" id="UP000244450">
    <property type="component" value="Unassembled WGS sequence"/>
</dbReference>
<comment type="caution">
    <text evidence="2">The sequence shown here is derived from an EMBL/GenBank/DDBJ whole genome shotgun (WGS) entry which is preliminary data.</text>
</comment>
<dbReference type="PANTHER" id="PTHR18964">
    <property type="entry name" value="ROK (REPRESSOR, ORF, KINASE) FAMILY"/>
    <property type="match status" value="1"/>
</dbReference>
<protein>
    <recommendedName>
        <fullName evidence="4">ROK family protein</fullName>
    </recommendedName>
</protein>
<name>A0A2T7BI52_9BACT</name>
<dbReference type="Gene3D" id="3.30.420.40">
    <property type="match status" value="2"/>
</dbReference>
<dbReference type="EMBL" id="QCYK01000002">
    <property type="protein sequence ID" value="PUZ25948.1"/>
    <property type="molecule type" value="Genomic_DNA"/>
</dbReference>
<comment type="similarity">
    <text evidence="1">Belongs to the ROK (NagC/XylR) family.</text>
</comment>
<organism evidence="2 3">
    <name type="scientific">Chitinophaga parva</name>
    <dbReference type="NCBI Taxonomy" id="2169414"/>
    <lineage>
        <taxon>Bacteria</taxon>
        <taxon>Pseudomonadati</taxon>
        <taxon>Bacteroidota</taxon>
        <taxon>Chitinophagia</taxon>
        <taxon>Chitinophagales</taxon>
        <taxon>Chitinophagaceae</taxon>
        <taxon>Chitinophaga</taxon>
    </lineage>
</organism>
<accession>A0A2T7BI52</accession>
<dbReference type="InterPro" id="IPR043129">
    <property type="entry name" value="ATPase_NBD"/>
</dbReference>
<evidence type="ECO:0000256" key="1">
    <source>
        <dbReference type="ARBA" id="ARBA00006479"/>
    </source>
</evidence>
<proteinExistence type="inferred from homology"/>
<dbReference type="InterPro" id="IPR000600">
    <property type="entry name" value="ROK"/>
</dbReference>
<dbReference type="SUPFAM" id="SSF53067">
    <property type="entry name" value="Actin-like ATPase domain"/>
    <property type="match status" value="1"/>
</dbReference>
<evidence type="ECO:0000313" key="2">
    <source>
        <dbReference type="EMBL" id="PUZ25948.1"/>
    </source>
</evidence>
<dbReference type="OrthoDB" id="9810372at2"/>
<keyword evidence="3" id="KW-1185">Reference proteome</keyword>
<dbReference type="PANTHER" id="PTHR18964:SF149">
    <property type="entry name" value="BIFUNCTIONAL UDP-N-ACETYLGLUCOSAMINE 2-EPIMERASE_N-ACETYLMANNOSAMINE KINASE"/>
    <property type="match status" value="1"/>
</dbReference>
<evidence type="ECO:0000313" key="3">
    <source>
        <dbReference type="Proteomes" id="UP000244450"/>
    </source>
</evidence>
<dbReference type="AlphaFoldDB" id="A0A2T7BI52"/>
<evidence type="ECO:0008006" key="4">
    <source>
        <dbReference type="Google" id="ProtNLM"/>
    </source>
</evidence>
<sequence>MSNVVLGIDIGGSHITAALVDLDTREVVEASWRRARVNSMGEADAIVREWCVVITEIFNTFKPAQQKLALAMPGPFDYEAGISLMKDQNKYDALYGLNVKELLANECHIPVENIHMINDAASFLQGEVFGGAAKGFHRAIGLTLGTGLGSSRVLDGVAEDADLWKAPFKDSIAEAYISTRWFVKRYAALSGKTVKDVKELSEILPGNPLAQQVFDEFGTNLGIFLASFVEMDKPEIIILGGNVANALPLFEKSLTAELAKHNITLPIKCATLGEKSAIVGAASSWR</sequence>
<dbReference type="RefSeq" id="WP_108687787.1">
    <property type="nucleotide sequence ID" value="NZ_QCYK01000002.1"/>
</dbReference>
<gene>
    <name evidence="2" type="ORF">DCC81_17030</name>
</gene>
<reference evidence="2 3" key="1">
    <citation type="submission" date="2018-04" db="EMBL/GenBank/DDBJ databases">
        <title>Chitinophaga fuyangensis sp. nov., isolated from soil in a chemical factory.</title>
        <authorList>
            <person name="Chen K."/>
        </authorList>
    </citation>
    <scope>NUCLEOTIDE SEQUENCE [LARGE SCALE GENOMIC DNA]</scope>
    <source>
        <strain evidence="2 3">LY-1</strain>
    </source>
</reference>
<dbReference type="Pfam" id="PF00480">
    <property type="entry name" value="ROK"/>
    <property type="match status" value="2"/>
</dbReference>